<dbReference type="InterPro" id="IPR023210">
    <property type="entry name" value="NADP_OxRdtase_dom"/>
</dbReference>
<dbReference type="Gene3D" id="3.20.20.100">
    <property type="entry name" value="NADP-dependent oxidoreductase domain"/>
    <property type="match status" value="1"/>
</dbReference>
<dbReference type="PANTHER" id="PTHR43364">
    <property type="entry name" value="NADH-SPECIFIC METHYLGLYOXAL REDUCTASE-RELATED"/>
    <property type="match status" value="1"/>
</dbReference>
<dbReference type="InterPro" id="IPR050523">
    <property type="entry name" value="AKR_Detox_Biosynth"/>
</dbReference>
<reference evidence="3" key="1">
    <citation type="submission" date="2020-04" db="EMBL/GenBank/DDBJ databases">
        <authorList>
            <person name="Zhang T."/>
        </authorList>
    </citation>
    <scope>NUCLEOTIDE SEQUENCE</scope>
    <source>
        <strain evidence="3">HKST-UBA01</strain>
    </source>
</reference>
<dbReference type="Proteomes" id="UP000697710">
    <property type="component" value="Unassembled WGS sequence"/>
</dbReference>
<evidence type="ECO:0000259" key="2">
    <source>
        <dbReference type="Pfam" id="PF00248"/>
    </source>
</evidence>
<evidence type="ECO:0000313" key="4">
    <source>
        <dbReference type="Proteomes" id="UP000697710"/>
    </source>
</evidence>
<sequence>MHARRLGNTDLYLSVLGLGTWAIGGAGWKMGWGAQDDAESIATIQRALDLGINWIDTAPAYGQGHSEEVVGRAIRGRRDEVIVATKCGLVWEPGQYDVTERLTADSVRREIDDSLRRLQVEVIDLYQIHWPDPDPQIEEAWTVIAEAIRAGKIRYGGVSNFDVAQMLRAQAIHPIASLQPNFSMIAQKPITDGLLEFCARERIGVVAYSPLAGGLLTEKMSREWAESLPEDDWRSRNRRFREDLSANLKLVDGLRALAHAAGRTVPQLAIAWVLHHPETTSAIVGARRPAQIEELVAGADFELSADMLGEIDALLAERSRALAG</sequence>
<dbReference type="CDD" id="cd19102">
    <property type="entry name" value="AKR_unchar"/>
    <property type="match status" value="1"/>
</dbReference>
<dbReference type="AlphaFoldDB" id="A0A956RRN8"/>
<feature type="domain" description="NADP-dependent oxidoreductase" evidence="2">
    <location>
        <begin position="16"/>
        <end position="315"/>
    </location>
</feature>
<protein>
    <submittedName>
        <fullName evidence="3">Aldo/keto reductase</fullName>
    </submittedName>
</protein>
<dbReference type="PANTHER" id="PTHR43364:SF4">
    <property type="entry name" value="NAD(P)-LINKED OXIDOREDUCTASE SUPERFAMILY PROTEIN"/>
    <property type="match status" value="1"/>
</dbReference>
<name>A0A956RRN8_UNCEI</name>
<accession>A0A956RRN8</accession>
<dbReference type="InterPro" id="IPR020471">
    <property type="entry name" value="AKR"/>
</dbReference>
<dbReference type="SUPFAM" id="SSF51430">
    <property type="entry name" value="NAD(P)-linked oxidoreductase"/>
    <property type="match status" value="1"/>
</dbReference>
<dbReference type="Pfam" id="PF00248">
    <property type="entry name" value="Aldo_ket_red"/>
    <property type="match status" value="1"/>
</dbReference>
<dbReference type="GO" id="GO:0005829">
    <property type="term" value="C:cytosol"/>
    <property type="evidence" value="ECO:0007669"/>
    <property type="project" value="TreeGrafter"/>
</dbReference>
<proteinExistence type="predicted"/>
<evidence type="ECO:0000313" key="3">
    <source>
        <dbReference type="EMBL" id="MCA9728819.1"/>
    </source>
</evidence>
<dbReference type="InterPro" id="IPR036812">
    <property type="entry name" value="NAD(P)_OxRdtase_dom_sf"/>
</dbReference>
<gene>
    <name evidence="3" type="ORF">KC729_14105</name>
</gene>
<comment type="caution">
    <text evidence="3">The sequence shown here is derived from an EMBL/GenBank/DDBJ whole genome shotgun (WGS) entry which is preliminary data.</text>
</comment>
<dbReference type="GO" id="GO:0016491">
    <property type="term" value="F:oxidoreductase activity"/>
    <property type="evidence" value="ECO:0007669"/>
    <property type="project" value="UniProtKB-KW"/>
</dbReference>
<organism evidence="3 4">
    <name type="scientific">Eiseniibacteriota bacterium</name>
    <dbReference type="NCBI Taxonomy" id="2212470"/>
    <lineage>
        <taxon>Bacteria</taxon>
        <taxon>Candidatus Eiseniibacteriota</taxon>
    </lineage>
</organism>
<evidence type="ECO:0000256" key="1">
    <source>
        <dbReference type="ARBA" id="ARBA00023002"/>
    </source>
</evidence>
<dbReference type="EMBL" id="JAGQHR010000485">
    <property type="protein sequence ID" value="MCA9728819.1"/>
    <property type="molecule type" value="Genomic_DNA"/>
</dbReference>
<keyword evidence="1" id="KW-0560">Oxidoreductase</keyword>
<reference evidence="3" key="2">
    <citation type="journal article" date="2021" name="Microbiome">
        <title>Successional dynamics and alternative stable states in a saline activated sludge microbial community over 9 years.</title>
        <authorList>
            <person name="Wang Y."/>
            <person name="Ye J."/>
            <person name="Ju F."/>
            <person name="Liu L."/>
            <person name="Boyd J.A."/>
            <person name="Deng Y."/>
            <person name="Parks D.H."/>
            <person name="Jiang X."/>
            <person name="Yin X."/>
            <person name="Woodcroft B.J."/>
            <person name="Tyson G.W."/>
            <person name="Hugenholtz P."/>
            <person name="Polz M.F."/>
            <person name="Zhang T."/>
        </authorList>
    </citation>
    <scope>NUCLEOTIDE SEQUENCE</scope>
    <source>
        <strain evidence="3">HKST-UBA01</strain>
    </source>
</reference>
<dbReference type="PRINTS" id="PR00069">
    <property type="entry name" value="ALDKETRDTASE"/>
</dbReference>